<evidence type="ECO:0000256" key="3">
    <source>
        <dbReference type="ARBA" id="ARBA00022695"/>
    </source>
</evidence>
<evidence type="ECO:0000256" key="8">
    <source>
        <dbReference type="ARBA" id="ARBA00022801"/>
    </source>
</evidence>
<feature type="domain" description="Integrase catalytic" evidence="18">
    <location>
        <begin position="1135"/>
        <end position="1299"/>
    </location>
</feature>
<dbReference type="GO" id="GO:0015074">
    <property type="term" value="P:DNA integration"/>
    <property type="evidence" value="ECO:0007669"/>
    <property type="project" value="UniProtKB-KW"/>
</dbReference>
<dbReference type="FunFam" id="1.10.340.70:FF:000001">
    <property type="entry name" value="Retrovirus-related Pol polyprotein from transposon gypsy-like Protein"/>
    <property type="match status" value="1"/>
</dbReference>
<protein>
    <recommendedName>
        <fullName evidence="21">Ty3/gypsy retrotransposon protein</fullName>
    </recommendedName>
</protein>
<dbReference type="InterPro" id="IPR041588">
    <property type="entry name" value="Integrase_H2C2"/>
</dbReference>
<dbReference type="InterPro" id="IPR050951">
    <property type="entry name" value="Retrovirus_Pol_polyprotein"/>
</dbReference>
<evidence type="ECO:0000256" key="4">
    <source>
        <dbReference type="ARBA" id="ARBA00022722"/>
    </source>
</evidence>
<dbReference type="PROSITE" id="PS50994">
    <property type="entry name" value="INTEGRASE"/>
    <property type="match status" value="1"/>
</dbReference>
<evidence type="ECO:0000256" key="15">
    <source>
        <dbReference type="ARBA" id="ARBA00023268"/>
    </source>
</evidence>
<keyword evidence="1" id="KW-0645">Protease</keyword>
<keyword evidence="13" id="KW-0238">DNA-binding</keyword>
<keyword evidence="10" id="KW-0229">DNA integration</keyword>
<dbReference type="CDD" id="cd09274">
    <property type="entry name" value="RNase_HI_RT_Ty3"/>
    <property type="match status" value="1"/>
</dbReference>
<dbReference type="GO" id="GO:0004190">
    <property type="term" value="F:aspartic-type endopeptidase activity"/>
    <property type="evidence" value="ECO:0007669"/>
    <property type="project" value="UniProtKB-KW"/>
</dbReference>
<dbReference type="InterPro" id="IPR001584">
    <property type="entry name" value="Integrase_cat-core"/>
</dbReference>
<proteinExistence type="predicted"/>
<keyword evidence="15" id="KW-0511">Multifunctional enzyme</keyword>
<keyword evidence="14" id="KW-0233">DNA recombination</keyword>
<dbReference type="GO" id="GO:0003677">
    <property type="term" value="F:DNA binding"/>
    <property type="evidence" value="ECO:0007669"/>
    <property type="project" value="UniProtKB-KW"/>
</dbReference>
<reference evidence="19" key="2">
    <citation type="journal article" date="2022" name="Hortic Res">
        <title>The genome of Dioscorea zingiberensis sheds light on the biosynthesis, origin and evolution of the medicinally important diosgenin saponins.</title>
        <authorList>
            <person name="Li Y."/>
            <person name="Tan C."/>
            <person name="Li Z."/>
            <person name="Guo J."/>
            <person name="Li S."/>
            <person name="Chen X."/>
            <person name="Wang C."/>
            <person name="Dai X."/>
            <person name="Yang H."/>
            <person name="Song W."/>
            <person name="Hou L."/>
            <person name="Xu J."/>
            <person name="Tong Z."/>
            <person name="Xu A."/>
            <person name="Yuan X."/>
            <person name="Wang W."/>
            <person name="Yang Q."/>
            <person name="Chen L."/>
            <person name="Sun Z."/>
            <person name="Wang K."/>
            <person name="Pan B."/>
            <person name="Chen J."/>
            <person name="Bao Y."/>
            <person name="Liu F."/>
            <person name="Qi X."/>
            <person name="Gang D.R."/>
            <person name="Wen J."/>
            <person name="Li J."/>
        </authorList>
    </citation>
    <scope>NUCLEOTIDE SEQUENCE</scope>
    <source>
        <strain evidence="19">Dzin_1.0</strain>
    </source>
</reference>
<keyword evidence="5" id="KW-0479">Metal-binding</keyword>
<dbReference type="Pfam" id="PF00078">
    <property type="entry name" value="RVT_1"/>
    <property type="match status" value="1"/>
</dbReference>
<keyword evidence="20" id="KW-1185">Reference proteome</keyword>
<dbReference type="InterPro" id="IPR016197">
    <property type="entry name" value="Chromo-like_dom_sf"/>
</dbReference>
<evidence type="ECO:0000256" key="16">
    <source>
        <dbReference type="SAM" id="MobiDB-lite"/>
    </source>
</evidence>
<organism evidence="19 20">
    <name type="scientific">Dioscorea zingiberensis</name>
    <dbReference type="NCBI Taxonomy" id="325984"/>
    <lineage>
        <taxon>Eukaryota</taxon>
        <taxon>Viridiplantae</taxon>
        <taxon>Streptophyta</taxon>
        <taxon>Embryophyta</taxon>
        <taxon>Tracheophyta</taxon>
        <taxon>Spermatophyta</taxon>
        <taxon>Magnoliopsida</taxon>
        <taxon>Liliopsida</taxon>
        <taxon>Dioscoreales</taxon>
        <taxon>Dioscoreaceae</taxon>
        <taxon>Dioscorea</taxon>
    </lineage>
</organism>
<sequence>MADGPFTRSRALEEQIATVFSRLDALAEHDTAQESRLSKIDVLADNLAAFQTVMADLVVKVSKLEPPAPQPALLPLPTSPPPTTPLTPPPCISTPPSHPSHTSARTPKLEIPLFSGDRVCDWIFQIEHFFTYHNTPDEQKLSIAAFYMTGDGLQWYHWMHATNQLTTWDAFTKQAELRFGPSTFINHEAQLYKLKQRSTVADYLREFEGLSTRITGLSHTNLLNCFISGLREDIQRELNILKPLNLHDAMGLARLIEDKCNAARPSFARPSLPKPPPAPPQHVQASGRPPPLPIKRLTPAEMANRREKGLCFNCDATFTPGHRCRPPQFLCLMIEGDSNDGVELEDAPTPELIDASTPEDLTEAHEAPCISFHALTGHLVPSTLKLAGTILGHAVVVLIDSGSTNNFIQARLASHLGLTVQPSPHLRVTVGNGDSVDCSGACFQVPLKIDQALFKVDLMLLPIYGADVVLGVQWMAKLGPVLFDYQHLWMEIESDGSRIRFQGLHQPQLQSISAARLTKPIHHNDAPHYFQLTVTNHSVEPSPKIGSDAPAIFKSQLEALLTSFGSVFSSTMGLPPPRATDHRIPLLPAKAPVNVRPYRYPHFQKSEIEKLVSEMLATGVIRPSTSPYSSPVLLVKKKDGSWRFCVDYRALNAITVRDRFPIPTVDELLDELAGATIFSKLDLRAGYHQIRIHPPDIEKTAFRTHEGHYEFLVMPFGLSNAPSTFQALMNSVFKGLLRRYVLVFFDDILIFSKSWEEHLEHLHQVLTVLHSNSLFAKLTKCEFGCTEIGYLGHTISGRGVAVDQDKIAAIKDWPLPTSVKNLRGFLGLTGYYRRFVPRYSSIAAPLTALLRKDAFIWTEAATTAFEKLKDALIHTSTLALPDFAAPFVVQTDASGTGIGAVLLQHRRPLAYFSKQLTDRLRSSSTYAREMYAITEAIKKWRQYLLGRHFTVETDHQSLRALIHQTIQTPEQQRWLTKLLGFDFDIVHKPGVVNGPADALSRIPAASFSALTATSSPIAAIWDALRQSFKSTTASSTLFQEVQTHPESHPHFSIRDGLLFYKGRAYVPPESALHRLLLTEFHNSPLGGHAGAQRTLARLASVFYWPGLRREVQEFVAACHLCQSVKPFTRAPQGLLQPLPIPGKVWDSISMDFITHLPPSSGKSTIMVVVDRLSKHGHFSALGPSFSAPQVAEVFLRDVVKLHGVPSHIVSDRDPIFMSSFWRELFKLQGTVLAMSSAYHPQTDGQTEVLNRYLEDYLRCFVADQPRQWLRYLPWAEWHYNTAWHSAIRMTPYEAVFGRAPPSLLDYVAGSTSVAAVDTLLTERSQILSTLRSNLIRAQNRMSTQANAHRTDVSFNVGDWVFLKLQPYRQSSLPSHHHTTKLSRRFFGPFRVSERIGAVAYRLELPDTARIHNVFHVSNLKLCRGDPSGQHFGLPDRFVDQQPVMQPSRCIRTRLILRQGQPIQQFLIQWDQRPVEEATWEDANTLQAEFPTFHLEDKVSFGGEAIDANIDDSGVNSTNNGEPTRSSRIRRRPAHLADFIA</sequence>
<dbReference type="GO" id="GO:0006508">
    <property type="term" value="P:proteolysis"/>
    <property type="evidence" value="ECO:0007669"/>
    <property type="project" value="UniProtKB-KW"/>
</dbReference>
<keyword evidence="4" id="KW-0540">Nuclease</keyword>
<keyword evidence="9" id="KW-0460">Magnesium</keyword>
<dbReference type="Pfam" id="PF03732">
    <property type="entry name" value="Retrotrans_gag"/>
    <property type="match status" value="1"/>
</dbReference>
<reference evidence="19" key="1">
    <citation type="submission" date="2021-03" db="EMBL/GenBank/DDBJ databases">
        <authorList>
            <person name="Li Z."/>
            <person name="Yang C."/>
        </authorList>
    </citation>
    <scope>NUCLEOTIDE SEQUENCE</scope>
    <source>
        <strain evidence="19">Dzin_1.0</strain>
        <tissue evidence="19">Leaf</tissue>
    </source>
</reference>
<dbReference type="GO" id="GO:0046872">
    <property type="term" value="F:metal ion binding"/>
    <property type="evidence" value="ECO:0007669"/>
    <property type="project" value="UniProtKB-KW"/>
</dbReference>
<evidence type="ECO:0008006" key="21">
    <source>
        <dbReference type="Google" id="ProtNLM"/>
    </source>
</evidence>
<dbReference type="InterPro" id="IPR043128">
    <property type="entry name" value="Rev_trsase/Diguanyl_cyclase"/>
</dbReference>
<evidence type="ECO:0000313" key="20">
    <source>
        <dbReference type="Proteomes" id="UP001085076"/>
    </source>
</evidence>
<evidence type="ECO:0000256" key="1">
    <source>
        <dbReference type="ARBA" id="ARBA00022670"/>
    </source>
</evidence>
<dbReference type="InterPro" id="IPR000477">
    <property type="entry name" value="RT_dom"/>
</dbReference>
<dbReference type="EMBL" id="JAGGNH010000006">
    <property type="protein sequence ID" value="KAJ0970323.1"/>
    <property type="molecule type" value="Genomic_DNA"/>
</dbReference>
<comment type="caution">
    <text evidence="19">The sequence shown here is derived from an EMBL/GenBank/DDBJ whole genome shotgun (WGS) entry which is preliminary data.</text>
</comment>
<dbReference type="InterPro" id="IPR021109">
    <property type="entry name" value="Peptidase_aspartic_dom_sf"/>
</dbReference>
<dbReference type="GO" id="GO:0003964">
    <property type="term" value="F:RNA-directed DNA polymerase activity"/>
    <property type="evidence" value="ECO:0007669"/>
    <property type="project" value="UniProtKB-KW"/>
</dbReference>
<keyword evidence="6" id="KW-0064">Aspartyl protease</keyword>
<feature type="compositionally biased region" description="Polar residues" evidence="16">
    <location>
        <begin position="1513"/>
        <end position="1525"/>
    </location>
</feature>
<dbReference type="Gene3D" id="2.40.70.10">
    <property type="entry name" value="Acid Proteases"/>
    <property type="match status" value="1"/>
</dbReference>
<dbReference type="Gene3D" id="3.30.70.270">
    <property type="match status" value="2"/>
</dbReference>
<dbReference type="SUPFAM" id="SSF54160">
    <property type="entry name" value="Chromo domain-like"/>
    <property type="match status" value="1"/>
</dbReference>
<keyword evidence="7" id="KW-0255">Endonuclease</keyword>
<dbReference type="InterPro" id="IPR036397">
    <property type="entry name" value="RNaseH_sf"/>
</dbReference>
<dbReference type="FunFam" id="3.30.70.270:FF:000020">
    <property type="entry name" value="Transposon Tf2-6 polyprotein-like Protein"/>
    <property type="match status" value="1"/>
</dbReference>
<name>A0A9D5HBQ2_9LILI</name>
<evidence type="ECO:0000259" key="17">
    <source>
        <dbReference type="PROSITE" id="PS50878"/>
    </source>
</evidence>
<dbReference type="SUPFAM" id="SSF56672">
    <property type="entry name" value="DNA/RNA polymerases"/>
    <property type="match status" value="1"/>
</dbReference>
<evidence type="ECO:0000256" key="6">
    <source>
        <dbReference type="ARBA" id="ARBA00022750"/>
    </source>
</evidence>
<dbReference type="FunFam" id="3.10.10.10:FF:000007">
    <property type="entry name" value="Retrovirus-related Pol polyprotein from transposon 17.6-like Protein"/>
    <property type="match status" value="1"/>
</dbReference>
<dbReference type="OrthoDB" id="770194at2759"/>
<evidence type="ECO:0000256" key="14">
    <source>
        <dbReference type="ARBA" id="ARBA00023172"/>
    </source>
</evidence>
<evidence type="ECO:0000256" key="9">
    <source>
        <dbReference type="ARBA" id="ARBA00022842"/>
    </source>
</evidence>
<dbReference type="GO" id="GO:0004519">
    <property type="term" value="F:endonuclease activity"/>
    <property type="evidence" value="ECO:0007669"/>
    <property type="project" value="UniProtKB-KW"/>
</dbReference>
<dbReference type="InterPro" id="IPR041577">
    <property type="entry name" value="RT_RNaseH_2"/>
</dbReference>
<dbReference type="CDD" id="cd00303">
    <property type="entry name" value="retropepsin_like"/>
    <property type="match status" value="1"/>
</dbReference>
<dbReference type="CDD" id="cd01647">
    <property type="entry name" value="RT_LTR"/>
    <property type="match status" value="1"/>
</dbReference>
<dbReference type="GO" id="GO:0006310">
    <property type="term" value="P:DNA recombination"/>
    <property type="evidence" value="ECO:0007669"/>
    <property type="project" value="UniProtKB-KW"/>
</dbReference>
<dbReference type="FunFam" id="3.10.20.370:FF:000001">
    <property type="entry name" value="Retrovirus-related Pol polyprotein from transposon 17.6-like protein"/>
    <property type="match status" value="1"/>
</dbReference>
<dbReference type="Gene3D" id="3.30.420.10">
    <property type="entry name" value="Ribonuclease H-like superfamily/Ribonuclease H"/>
    <property type="match status" value="1"/>
</dbReference>
<dbReference type="SUPFAM" id="SSF53098">
    <property type="entry name" value="Ribonuclease H-like"/>
    <property type="match status" value="1"/>
</dbReference>
<dbReference type="PROSITE" id="PS50878">
    <property type="entry name" value="RT_POL"/>
    <property type="match status" value="1"/>
</dbReference>
<gene>
    <name evidence="19" type="ORF">J5N97_023200</name>
</gene>
<evidence type="ECO:0000256" key="5">
    <source>
        <dbReference type="ARBA" id="ARBA00022723"/>
    </source>
</evidence>
<evidence type="ECO:0000256" key="2">
    <source>
        <dbReference type="ARBA" id="ARBA00022679"/>
    </source>
</evidence>
<dbReference type="Pfam" id="PF24626">
    <property type="entry name" value="SH3_Tf2-1"/>
    <property type="match status" value="1"/>
</dbReference>
<evidence type="ECO:0000256" key="11">
    <source>
        <dbReference type="ARBA" id="ARBA00022918"/>
    </source>
</evidence>
<evidence type="ECO:0000256" key="13">
    <source>
        <dbReference type="ARBA" id="ARBA00023125"/>
    </source>
</evidence>
<accession>A0A9D5HBQ2</accession>
<feature type="region of interest" description="Disordered" evidence="16">
    <location>
        <begin position="266"/>
        <end position="296"/>
    </location>
</feature>
<dbReference type="Pfam" id="PF17921">
    <property type="entry name" value="Integrase_H2C2"/>
    <property type="match status" value="1"/>
</dbReference>
<dbReference type="InterPro" id="IPR056924">
    <property type="entry name" value="SH3_Tf2-1"/>
</dbReference>
<keyword evidence="2" id="KW-0808">Transferase</keyword>
<keyword evidence="3" id="KW-0548">Nucleotidyltransferase</keyword>
<dbReference type="InterPro" id="IPR005162">
    <property type="entry name" value="Retrotrans_gag_dom"/>
</dbReference>
<keyword evidence="8" id="KW-0378">Hydrolase</keyword>
<evidence type="ECO:0000259" key="18">
    <source>
        <dbReference type="PROSITE" id="PS50994"/>
    </source>
</evidence>
<feature type="region of interest" description="Disordered" evidence="16">
    <location>
        <begin position="1508"/>
        <end position="1531"/>
    </location>
</feature>
<keyword evidence="11" id="KW-0695">RNA-directed DNA polymerase</keyword>
<feature type="compositionally biased region" description="Pro residues" evidence="16">
    <location>
        <begin position="70"/>
        <end position="98"/>
    </location>
</feature>
<dbReference type="SUPFAM" id="SSF50630">
    <property type="entry name" value="Acid proteases"/>
    <property type="match status" value="1"/>
</dbReference>
<dbReference type="Gene3D" id="3.10.10.10">
    <property type="entry name" value="HIV Type 1 Reverse Transcriptase, subunit A, domain 1"/>
    <property type="match status" value="1"/>
</dbReference>
<feature type="domain" description="Reverse transcriptase" evidence="17">
    <location>
        <begin position="616"/>
        <end position="795"/>
    </location>
</feature>
<dbReference type="Pfam" id="PF17919">
    <property type="entry name" value="RT_RNaseH_2"/>
    <property type="match status" value="1"/>
</dbReference>
<dbReference type="PANTHER" id="PTHR37984">
    <property type="entry name" value="PROTEIN CBG26694"/>
    <property type="match status" value="1"/>
</dbReference>
<evidence type="ECO:0000256" key="12">
    <source>
        <dbReference type="ARBA" id="ARBA00022932"/>
    </source>
</evidence>
<dbReference type="Proteomes" id="UP001085076">
    <property type="component" value="Miscellaneous, Linkage group lg06"/>
</dbReference>
<evidence type="ECO:0000313" key="19">
    <source>
        <dbReference type="EMBL" id="KAJ0970323.1"/>
    </source>
</evidence>
<dbReference type="Pfam" id="PF08284">
    <property type="entry name" value="RVP_2"/>
    <property type="match status" value="1"/>
</dbReference>
<evidence type="ECO:0000256" key="7">
    <source>
        <dbReference type="ARBA" id="ARBA00022759"/>
    </source>
</evidence>
<keyword evidence="12" id="KW-0239">DNA-directed DNA polymerase</keyword>
<dbReference type="Gene3D" id="1.10.340.70">
    <property type="match status" value="1"/>
</dbReference>
<dbReference type="InterPro" id="IPR012337">
    <property type="entry name" value="RNaseH-like_sf"/>
</dbReference>
<dbReference type="PANTHER" id="PTHR37984:SF5">
    <property type="entry name" value="PROTEIN NYNRIN-LIKE"/>
    <property type="match status" value="1"/>
</dbReference>
<dbReference type="InterPro" id="IPR043502">
    <property type="entry name" value="DNA/RNA_pol_sf"/>
</dbReference>
<evidence type="ECO:0000256" key="10">
    <source>
        <dbReference type="ARBA" id="ARBA00022908"/>
    </source>
</evidence>
<feature type="region of interest" description="Disordered" evidence="16">
    <location>
        <begin position="70"/>
        <end position="105"/>
    </location>
</feature>
<dbReference type="GO" id="GO:0003887">
    <property type="term" value="F:DNA-directed DNA polymerase activity"/>
    <property type="evidence" value="ECO:0007669"/>
    <property type="project" value="UniProtKB-KW"/>
</dbReference>